<dbReference type="EMBL" id="BLZA01000058">
    <property type="protein sequence ID" value="GHJ90296.1"/>
    <property type="molecule type" value="Genomic_DNA"/>
</dbReference>
<gene>
    <name evidence="2" type="ORF">NliqN6_6698</name>
</gene>
<reference evidence="2" key="1">
    <citation type="submission" date="2020-07" db="EMBL/GenBank/DDBJ databases">
        <title>Draft Genome Sequence of a Deep-Sea Yeast, Naganishia (Cryptococcus) liquefaciens strain N6.</title>
        <authorList>
            <person name="Han Y.W."/>
            <person name="Kajitani R."/>
            <person name="Morimoto H."/>
            <person name="Parhat M."/>
            <person name="Tsubouchi H."/>
            <person name="Bakenova O."/>
            <person name="Ogata M."/>
            <person name="Argunhan B."/>
            <person name="Aoki R."/>
            <person name="Kajiwara S."/>
            <person name="Itoh T."/>
            <person name="Iwasaki H."/>
        </authorList>
    </citation>
    <scope>NUCLEOTIDE SEQUENCE</scope>
    <source>
        <strain evidence="2">N6</strain>
    </source>
</reference>
<dbReference type="InterPro" id="IPR008914">
    <property type="entry name" value="PEBP"/>
</dbReference>
<dbReference type="Pfam" id="PF01161">
    <property type="entry name" value="PBP"/>
    <property type="match status" value="1"/>
</dbReference>
<proteinExistence type="predicted"/>
<dbReference type="InterPro" id="IPR035810">
    <property type="entry name" value="PEBP_euk"/>
</dbReference>
<evidence type="ECO:0000313" key="2">
    <source>
        <dbReference type="EMBL" id="GHJ90296.1"/>
    </source>
</evidence>
<dbReference type="Proteomes" id="UP000620104">
    <property type="component" value="Unassembled WGS sequence"/>
</dbReference>
<dbReference type="Gene3D" id="3.90.280.10">
    <property type="entry name" value="PEBP-like"/>
    <property type="match status" value="1"/>
</dbReference>
<dbReference type="SUPFAM" id="SSF49777">
    <property type="entry name" value="PEBP-like"/>
    <property type="match status" value="1"/>
</dbReference>
<dbReference type="AlphaFoldDB" id="A0A8H3YK87"/>
<organism evidence="2 3">
    <name type="scientific">Naganishia liquefaciens</name>
    <dbReference type="NCBI Taxonomy" id="104408"/>
    <lineage>
        <taxon>Eukaryota</taxon>
        <taxon>Fungi</taxon>
        <taxon>Dikarya</taxon>
        <taxon>Basidiomycota</taxon>
        <taxon>Agaricomycotina</taxon>
        <taxon>Tremellomycetes</taxon>
        <taxon>Filobasidiales</taxon>
        <taxon>Filobasidiaceae</taxon>
        <taxon>Naganishia</taxon>
    </lineage>
</organism>
<evidence type="ECO:0000256" key="1">
    <source>
        <dbReference type="SAM" id="MobiDB-lite"/>
    </source>
</evidence>
<evidence type="ECO:0000313" key="3">
    <source>
        <dbReference type="Proteomes" id="UP000620104"/>
    </source>
</evidence>
<dbReference type="PANTHER" id="PTHR11362:SF82">
    <property type="entry name" value="PHOSPHATIDYLETHANOLAMINE-BINDING PROTEIN 4"/>
    <property type="match status" value="1"/>
</dbReference>
<protein>
    <submittedName>
        <fullName evidence="2">Uncharacterized protein</fullName>
    </submittedName>
</protein>
<sequence>MSTGATQAQPIIEVLKELHVIPDVLPSAPDLQGHLTIAYPTHTVQNGEHVERVVTKDTPSIRFKPFGGFTVRPGDGKYSMLMVDPDLTMPNDRLSGQVRHWLQPGITFAEQGDTGEGWVGHMNESAVTEYLECAPGPPGHAHRYVFLLLQESPSSAPQATDFPASQRTAAPSDSKTTENLADRMGMDVAAYLTKKGLQVVGASVMSVKPDVESLVDNAKIGAATLMDKLTGK</sequence>
<dbReference type="PANTHER" id="PTHR11362">
    <property type="entry name" value="PHOSPHATIDYLETHANOLAMINE-BINDING PROTEIN"/>
    <property type="match status" value="1"/>
</dbReference>
<accession>A0A8H3YK87</accession>
<name>A0A8H3YK87_9TREE</name>
<keyword evidence="3" id="KW-1185">Reference proteome</keyword>
<dbReference type="OrthoDB" id="2506647at2759"/>
<dbReference type="CDD" id="cd00866">
    <property type="entry name" value="PEBP_euk"/>
    <property type="match status" value="1"/>
</dbReference>
<comment type="caution">
    <text evidence="2">The sequence shown here is derived from an EMBL/GenBank/DDBJ whole genome shotgun (WGS) entry which is preliminary data.</text>
</comment>
<dbReference type="InterPro" id="IPR036610">
    <property type="entry name" value="PEBP-like_sf"/>
</dbReference>
<feature type="region of interest" description="Disordered" evidence="1">
    <location>
        <begin position="156"/>
        <end position="178"/>
    </location>
</feature>